<dbReference type="Proteomes" id="UP000193642">
    <property type="component" value="Unassembled WGS sequence"/>
</dbReference>
<comment type="caution">
    <text evidence="2">The sequence shown here is derived from an EMBL/GenBank/DDBJ whole genome shotgun (WGS) entry which is preliminary data.</text>
</comment>
<name>A0A1Y2BNF3_9FUNG</name>
<proteinExistence type="predicted"/>
<dbReference type="EMBL" id="MCGO01000056">
    <property type="protein sequence ID" value="ORY36289.1"/>
    <property type="molecule type" value="Genomic_DNA"/>
</dbReference>
<keyword evidence="3" id="KW-1185">Reference proteome</keyword>
<protein>
    <submittedName>
        <fullName evidence="2">Uncharacterized protein</fullName>
    </submittedName>
</protein>
<evidence type="ECO:0000256" key="1">
    <source>
        <dbReference type="SAM" id="MobiDB-lite"/>
    </source>
</evidence>
<feature type="compositionally biased region" description="Polar residues" evidence="1">
    <location>
        <begin position="68"/>
        <end position="90"/>
    </location>
</feature>
<sequence length="229" mass="26762">MRRKTKKMKTRNNQTRNQQPFETKTKMHFANQIHIMLDSSLPTAPQNQLPHTFAHLHPLNILPFNTSITSPNFPNSPRSPLRKTPQNPHSTPRKPPRNLPIRIHPRLPLLDPRTNQNRHKNRRTHRKSPQRRQNRCRRQKAIHHNNPKTSSSSHHTRLLILHPRTPRHTPRPRKTRPTHFRHASSRHRVPKVNNRRPRALPAKHGRPRHPTALRPQKDGSSVCGGEAGV</sequence>
<organism evidence="2 3">
    <name type="scientific">Rhizoclosmatium globosum</name>
    <dbReference type="NCBI Taxonomy" id="329046"/>
    <lineage>
        <taxon>Eukaryota</taxon>
        <taxon>Fungi</taxon>
        <taxon>Fungi incertae sedis</taxon>
        <taxon>Chytridiomycota</taxon>
        <taxon>Chytridiomycota incertae sedis</taxon>
        <taxon>Chytridiomycetes</taxon>
        <taxon>Chytridiales</taxon>
        <taxon>Chytriomycetaceae</taxon>
        <taxon>Rhizoclosmatium</taxon>
    </lineage>
</organism>
<accession>A0A1Y2BNF3</accession>
<feature type="region of interest" description="Disordered" evidence="1">
    <location>
        <begin position="1"/>
        <end position="23"/>
    </location>
</feature>
<evidence type="ECO:0000313" key="3">
    <source>
        <dbReference type="Proteomes" id="UP000193642"/>
    </source>
</evidence>
<feature type="compositionally biased region" description="Basic residues" evidence="1">
    <location>
        <begin position="164"/>
        <end position="211"/>
    </location>
</feature>
<feature type="region of interest" description="Disordered" evidence="1">
    <location>
        <begin position="68"/>
        <end position="229"/>
    </location>
</feature>
<reference evidence="2 3" key="1">
    <citation type="submission" date="2016-07" db="EMBL/GenBank/DDBJ databases">
        <title>Pervasive Adenine N6-methylation of Active Genes in Fungi.</title>
        <authorList>
            <consortium name="DOE Joint Genome Institute"/>
            <person name="Mondo S.J."/>
            <person name="Dannebaum R.O."/>
            <person name="Kuo R.C."/>
            <person name="Labutti K."/>
            <person name="Haridas S."/>
            <person name="Kuo A."/>
            <person name="Salamov A."/>
            <person name="Ahrendt S.R."/>
            <person name="Lipzen A."/>
            <person name="Sullivan W."/>
            <person name="Andreopoulos W.B."/>
            <person name="Clum A."/>
            <person name="Lindquist E."/>
            <person name="Daum C."/>
            <person name="Ramamoorthy G.K."/>
            <person name="Gryganskyi A."/>
            <person name="Culley D."/>
            <person name="Magnuson J.K."/>
            <person name="James T.Y."/>
            <person name="O'Malley M.A."/>
            <person name="Stajich J.E."/>
            <person name="Spatafora J.W."/>
            <person name="Visel A."/>
            <person name="Grigoriev I.V."/>
        </authorList>
    </citation>
    <scope>NUCLEOTIDE SEQUENCE [LARGE SCALE GENOMIC DNA]</scope>
    <source>
        <strain evidence="2 3">JEL800</strain>
    </source>
</reference>
<dbReference type="AlphaFoldDB" id="A0A1Y2BNF3"/>
<feature type="compositionally biased region" description="Low complexity" evidence="1">
    <location>
        <begin position="99"/>
        <end position="113"/>
    </location>
</feature>
<gene>
    <name evidence="2" type="ORF">BCR33DRAFT_479784</name>
</gene>
<feature type="compositionally biased region" description="Basic residues" evidence="1">
    <location>
        <begin position="116"/>
        <end position="146"/>
    </location>
</feature>
<evidence type="ECO:0000313" key="2">
    <source>
        <dbReference type="EMBL" id="ORY36289.1"/>
    </source>
</evidence>
<feature type="compositionally biased region" description="Basic residues" evidence="1">
    <location>
        <begin position="1"/>
        <end position="10"/>
    </location>
</feature>